<evidence type="ECO:0000313" key="5">
    <source>
        <dbReference type="Proteomes" id="UP000316360"/>
    </source>
</evidence>
<dbReference type="Proteomes" id="UP000316360">
    <property type="component" value="Unassembled WGS sequence"/>
</dbReference>
<dbReference type="Gene3D" id="3.40.50.2300">
    <property type="match status" value="1"/>
</dbReference>
<sequence>MSDVNKKAKRILLVDDHKNTRILLTEFLSTMGYRVLEAKDAKEAMKSVEIGPIDLVMTDLKMPRMDGIELTRAIRRMEPDLPIIVYSAYRFIDTAPAALKAGANEYVARPFLQTKIKQVVERLLKEQE</sequence>
<dbReference type="PROSITE" id="PS50110">
    <property type="entry name" value="RESPONSE_REGULATORY"/>
    <property type="match status" value="1"/>
</dbReference>
<protein>
    <submittedName>
        <fullName evidence="4">Response regulator</fullName>
    </submittedName>
</protein>
<evidence type="ECO:0000256" key="2">
    <source>
        <dbReference type="PROSITE-ProRule" id="PRU00169"/>
    </source>
</evidence>
<dbReference type="CDD" id="cd17546">
    <property type="entry name" value="REC_hyHK_CKI1_RcsC-like"/>
    <property type="match status" value="1"/>
</dbReference>
<dbReference type="InterPro" id="IPR011006">
    <property type="entry name" value="CheY-like_superfamily"/>
</dbReference>
<evidence type="ECO:0000259" key="3">
    <source>
        <dbReference type="PROSITE" id="PS50110"/>
    </source>
</evidence>
<proteinExistence type="predicted"/>
<organism evidence="4 5">
    <name type="scientific">Aerophobetes bacterium</name>
    <dbReference type="NCBI Taxonomy" id="2030807"/>
    <lineage>
        <taxon>Bacteria</taxon>
        <taxon>Candidatus Aerophobota</taxon>
    </lineage>
</organism>
<keyword evidence="1 2" id="KW-0597">Phosphoprotein</keyword>
<dbReference type="InterPro" id="IPR050595">
    <property type="entry name" value="Bact_response_regulator"/>
</dbReference>
<feature type="domain" description="Response regulatory" evidence="3">
    <location>
        <begin position="10"/>
        <end position="124"/>
    </location>
</feature>
<name>A0A523S4B2_UNCAE</name>
<dbReference type="GO" id="GO:0000160">
    <property type="term" value="P:phosphorelay signal transduction system"/>
    <property type="evidence" value="ECO:0007669"/>
    <property type="project" value="InterPro"/>
</dbReference>
<reference evidence="4 5" key="1">
    <citation type="submission" date="2019-03" db="EMBL/GenBank/DDBJ databases">
        <title>Metabolic potential of uncultured bacteria and archaea associated with petroleum seepage in deep-sea sediments.</title>
        <authorList>
            <person name="Dong X."/>
            <person name="Hubert C."/>
        </authorList>
    </citation>
    <scope>NUCLEOTIDE SEQUENCE [LARGE SCALE GENOMIC DNA]</scope>
    <source>
        <strain evidence="4">E44_bin7</strain>
    </source>
</reference>
<dbReference type="EMBL" id="SOKJ01000044">
    <property type="protein sequence ID" value="TET12878.1"/>
    <property type="molecule type" value="Genomic_DNA"/>
</dbReference>
<dbReference type="SMART" id="SM00448">
    <property type="entry name" value="REC"/>
    <property type="match status" value="1"/>
</dbReference>
<feature type="modified residue" description="4-aspartylphosphate" evidence="2">
    <location>
        <position position="59"/>
    </location>
</feature>
<dbReference type="PANTHER" id="PTHR44591:SF3">
    <property type="entry name" value="RESPONSE REGULATORY DOMAIN-CONTAINING PROTEIN"/>
    <property type="match status" value="1"/>
</dbReference>
<gene>
    <name evidence="4" type="ORF">E3J84_00845</name>
</gene>
<dbReference type="PANTHER" id="PTHR44591">
    <property type="entry name" value="STRESS RESPONSE REGULATOR PROTEIN 1"/>
    <property type="match status" value="1"/>
</dbReference>
<dbReference type="Pfam" id="PF00072">
    <property type="entry name" value="Response_reg"/>
    <property type="match status" value="1"/>
</dbReference>
<comment type="caution">
    <text evidence="4">The sequence shown here is derived from an EMBL/GenBank/DDBJ whole genome shotgun (WGS) entry which is preliminary data.</text>
</comment>
<evidence type="ECO:0000313" key="4">
    <source>
        <dbReference type="EMBL" id="TET12878.1"/>
    </source>
</evidence>
<evidence type="ECO:0000256" key="1">
    <source>
        <dbReference type="ARBA" id="ARBA00022553"/>
    </source>
</evidence>
<dbReference type="AlphaFoldDB" id="A0A523S4B2"/>
<dbReference type="InterPro" id="IPR001789">
    <property type="entry name" value="Sig_transdc_resp-reg_receiver"/>
</dbReference>
<feature type="non-terminal residue" evidence="4">
    <location>
        <position position="128"/>
    </location>
</feature>
<accession>A0A523S4B2</accession>
<dbReference type="SUPFAM" id="SSF52172">
    <property type="entry name" value="CheY-like"/>
    <property type="match status" value="1"/>
</dbReference>